<evidence type="ECO:0000313" key="16">
    <source>
        <dbReference type="Proteomes" id="UP001230051"/>
    </source>
</evidence>
<dbReference type="PANTHER" id="PTHR25466">
    <property type="entry name" value="T-LYMPHOCYTE ACTIVATION ANTIGEN"/>
    <property type="match status" value="1"/>
</dbReference>
<evidence type="ECO:0000256" key="1">
    <source>
        <dbReference type="ARBA" id="ARBA00004251"/>
    </source>
</evidence>
<dbReference type="AlphaFoldDB" id="A0AAD8CJN5"/>
<dbReference type="GO" id="GO:0031295">
    <property type="term" value="P:T cell costimulation"/>
    <property type="evidence" value="ECO:0007669"/>
    <property type="project" value="TreeGrafter"/>
</dbReference>
<proteinExistence type="predicted"/>
<dbReference type="EMBL" id="JAGXEW010000050">
    <property type="protein sequence ID" value="KAK1151686.1"/>
    <property type="molecule type" value="Genomic_DNA"/>
</dbReference>
<evidence type="ECO:0000256" key="4">
    <source>
        <dbReference type="ARBA" id="ARBA00022729"/>
    </source>
</evidence>
<keyword evidence="3 12" id="KW-0812">Transmembrane</keyword>
<dbReference type="InterPro" id="IPR036179">
    <property type="entry name" value="Ig-like_dom_sf"/>
</dbReference>
<keyword evidence="7" id="KW-1015">Disulfide bond</keyword>
<evidence type="ECO:0000256" key="2">
    <source>
        <dbReference type="ARBA" id="ARBA00022475"/>
    </source>
</evidence>
<dbReference type="GO" id="GO:0009897">
    <property type="term" value="C:external side of plasma membrane"/>
    <property type="evidence" value="ECO:0007669"/>
    <property type="project" value="TreeGrafter"/>
</dbReference>
<dbReference type="GO" id="GO:0042130">
    <property type="term" value="P:negative regulation of T cell proliferation"/>
    <property type="evidence" value="ECO:0007669"/>
    <property type="project" value="TreeGrafter"/>
</dbReference>
<feature type="compositionally biased region" description="Polar residues" evidence="11">
    <location>
        <begin position="378"/>
        <end position="389"/>
    </location>
</feature>
<evidence type="ECO:0000256" key="5">
    <source>
        <dbReference type="ARBA" id="ARBA00022989"/>
    </source>
</evidence>
<feature type="chain" id="PRO_5042061704" description="Ig-like domain-containing protein" evidence="13">
    <location>
        <begin position="17"/>
        <end position="389"/>
    </location>
</feature>
<name>A0AAD8CJN5_ACIOX</name>
<evidence type="ECO:0000256" key="6">
    <source>
        <dbReference type="ARBA" id="ARBA00023136"/>
    </source>
</evidence>
<keyword evidence="16" id="KW-1185">Reference proteome</keyword>
<evidence type="ECO:0000256" key="7">
    <source>
        <dbReference type="ARBA" id="ARBA00023157"/>
    </source>
</evidence>
<keyword evidence="4 13" id="KW-0732">Signal</keyword>
<dbReference type="Pfam" id="PF15096">
    <property type="entry name" value="G6B"/>
    <property type="match status" value="1"/>
</dbReference>
<dbReference type="Proteomes" id="UP001230051">
    <property type="component" value="Unassembled WGS sequence"/>
</dbReference>
<feature type="domain" description="Ig-like" evidence="14">
    <location>
        <begin position="28"/>
        <end position="111"/>
    </location>
</feature>
<evidence type="ECO:0000256" key="12">
    <source>
        <dbReference type="SAM" id="Phobius"/>
    </source>
</evidence>
<protein>
    <recommendedName>
        <fullName evidence="14">Ig-like domain-containing protein</fullName>
    </recommendedName>
</protein>
<feature type="transmembrane region" description="Helical" evidence="12">
    <location>
        <begin position="262"/>
        <end position="285"/>
    </location>
</feature>
<dbReference type="PROSITE" id="PS50835">
    <property type="entry name" value="IG_LIKE"/>
    <property type="match status" value="2"/>
</dbReference>
<evidence type="ECO:0000256" key="10">
    <source>
        <dbReference type="ARBA" id="ARBA00023319"/>
    </source>
</evidence>
<dbReference type="PANTHER" id="PTHR25466:SF14">
    <property type="entry name" value="BUTYROPHILIN SUBFAMILY 2 MEMBER A2-LIKE-RELATED"/>
    <property type="match status" value="1"/>
</dbReference>
<dbReference type="InterPro" id="IPR051713">
    <property type="entry name" value="T-cell_Activation_Regulation"/>
</dbReference>
<gene>
    <name evidence="15" type="ORF">AOXY_G31970</name>
</gene>
<dbReference type="InterPro" id="IPR007110">
    <property type="entry name" value="Ig-like_dom"/>
</dbReference>
<evidence type="ECO:0000256" key="11">
    <source>
        <dbReference type="SAM" id="MobiDB-lite"/>
    </source>
</evidence>
<reference evidence="15" key="1">
    <citation type="submission" date="2022-02" db="EMBL/GenBank/DDBJ databases">
        <title>Atlantic sturgeon de novo genome assembly.</title>
        <authorList>
            <person name="Stock M."/>
            <person name="Klopp C."/>
            <person name="Guiguen Y."/>
            <person name="Cabau C."/>
            <person name="Parinello H."/>
            <person name="Santidrian Yebra-Pimentel E."/>
            <person name="Kuhl H."/>
            <person name="Dirks R.P."/>
            <person name="Guessner J."/>
            <person name="Wuertz S."/>
            <person name="Du K."/>
            <person name="Schartl M."/>
        </authorList>
    </citation>
    <scope>NUCLEOTIDE SEQUENCE</scope>
    <source>
        <strain evidence="15">STURGEONOMICS-FGT-2020</strain>
        <tissue evidence="15">Whole blood</tissue>
    </source>
</reference>
<feature type="signal peptide" evidence="13">
    <location>
        <begin position="1"/>
        <end position="16"/>
    </location>
</feature>
<sequence length="389" mass="42607">MRTLLALTVLLGAVLSSTTVNQISCLPGTAVSLLCTATGPSVNWLWIPKYHKCAGFQGSLKVIYSVGQIGVHKVEVEVFKNRLDVISDINTGTNSLVLKDVVASDSGRFTCCDRNGGRETYDLQVKAGCYKNIKITSLKLPRLGGHVTLYCSFCTSDPLTKNNTFAWTFNGKPITYTPEVIEGKRTLTISQVRDIHEGKWSCQSVKDPSQYSEYCLDLGSQTGQRHKGQQITSQATCIPSTTEKAASDKPAHGEAGGWNGSLVPVVVIVSLIAVTVLLTPGIWFWRRKKSLRMKQRKNVTFVDPSESATHSTCSTTLCGEASQATTDTAQVLKDEIQYASLDQSQLRSKQPRPKAGSKVQYASIDHLQPTRNHLPASEDSTLYSTVWRD</sequence>
<dbReference type="CDD" id="cd00096">
    <property type="entry name" value="Ig"/>
    <property type="match status" value="1"/>
</dbReference>
<evidence type="ECO:0000256" key="3">
    <source>
        <dbReference type="ARBA" id="ARBA00022692"/>
    </source>
</evidence>
<keyword evidence="10" id="KW-0393">Immunoglobulin domain</keyword>
<keyword evidence="6 12" id="KW-0472">Membrane</keyword>
<dbReference type="InterPro" id="IPR048308">
    <property type="entry name" value="G6B_V-set"/>
</dbReference>
<dbReference type="SUPFAM" id="SSF48726">
    <property type="entry name" value="Immunoglobulin"/>
    <property type="match status" value="2"/>
</dbReference>
<evidence type="ECO:0000313" key="15">
    <source>
        <dbReference type="EMBL" id="KAK1151686.1"/>
    </source>
</evidence>
<accession>A0AAD8CJN5</accession>
<dbReference type="Gene3D" id="2.60.40.10">
    <property type="entry name" value="Immunoglobulins"/>
    <property type="match status" value="2"/>
</dbReference>
<evidence type="ECO:0000256" key="9">
    <source>
        <dbReference type="ARBA" id="ARBA00023180"/>
    </source>
</evidence>
<comment type="subcellular location">
    <subcellularLocation>
        <location evidence="1">Cell membrane</location>
        <topology evidence="1">Single-pass type I membrane protein</topology>
    </subcellularLocation>
</comment>
<evidence type="ECO:0000256" key="8">
    <source>
        <dbReference type="ARBA" id="ARBA00023170"/>
    </source>
</evidence>
<dbReference type="GO" id="GO:0006955">
    <property type="term" value="P:immune response"/>
    <property type="evidence" value="ECO:0007669"/>
    <property type="project" value="TreeGrafter"/>
</dbReference>
<dbReference type="InterPro" id="IPR013783">
    <property type="entry name" value="Ig-like_fold"/>
</dbReference>
<dbReference type="GO" id="GO:0007166">
    <property type="term" value="P:cell surface receptor signaling pathway"/>
    <property type="evidence" value="ECO:0007669"/>
    <property type="project" value="TreeGrafter"/>
</dbReference>
<dbReference type="GO" id="GO:0042102">
    <property type="term" value="P:positive regulation of T cell proliferation"/>
    <property type="evidence" value="ECO:0007669"/>
    <property type="project" value="TreeGrafter"/>
</dbReference>
<keyword evidence="2" id="KW-1003">Cell membrane</keyword>
<keyword evidence="8" id="KW-0675">Receptor</keyword>
<evidence type="ECO:0000259" key="14">
    <source>
        <dbReference type="PROSITE" id="PS50835"/>
    </source>
</evidence>
<keyword evidence="9" id="KW-0325">Glycoprotein</keyword>
<organism evidence="15 16">
    <name type="scientific">Acipenser oxyrinchus oxyrinchus</name>
    <dbReference type="NCBI Taxonomy" id="40147"/>
    <lineage>
        <taxon>Eukaryota</taxon>
        <taxon>Metazoa</taxon>
        <taxon>Chordata</taxon>
        <taxon>Craniata</taxon>
        <taxon>Vertebrata</taxon>
        <taxon>Euteleostomi</taxon>
        <taxon>Actinopterygii</taxon>
        <taxon>Chondrostei</taxon>
        <taxon>Acipenseriformes</taxon>
        <taxon>Acipenseridae</taxon>
        <taxon>Acipenser</taxon>
    </lineage>
</organism>
<dbReference type="GO" id="GO:0071222">
    <property type="term" value="P:cellular response to lipopolysaccharide"/>
    <property type="evidence" value="ECO:0007669"/>
    <property type="project" value="TreeGrafter"/>
</dbReference>
<comment type="caution">
    <text evidence="15">The sequence shown here is derived from an EMBL/GenBank/DDBJ whole genome shotgun (WGS) entry which is preliminary data.</text>
</comment>
<evidence type="ECO:0000256" key="13">
    <source>
        <dbReference type="SAM" id="SignalP"/>
    </source>
</evidence>
<feature type="domain" description="Ig-like" evidence="14">
    <location>
        <begin position="144"/>
        <end position="212"/>
    </location>
</feature>
<keyword evidence="5 12" id="KW-1133">Transmembrane helix</keyword>
<feature type="region of interest" description="Disordered" evidence="11">
    <location>
        <begin position="369"/>
        <end position="389"/>
    </location>
</feature>